<evidence type="ECO:0000313" key="3">
    <source>
        <dbReference type="EMBL" id="KAH7358088.1"/>
    </source>
</evidence>
<dbReference type="OrthoDB" id="2402916at2759"/>
<feature type="compositionally biased region" description="Polar residues" evidence="1">
    <location>
        <begin position="362"/>
        <end position="372"/>
    </location>
</feature>
<proteinExistence type="predicted"/>
<comment type="caution">
    <text evidence="3">The sequence shown here is derived from an EMBL/GenBank/DDBJ whole genome shotgun (WGS) entry which is preliminary data.</text>
</comment>
<protein>
    <recommendedName>
        <fullName evidence="5">Membrane anchor Opy2 N-terminal domain-containing protein</fullName>
    </recommendedName>
</protein>
<keyword evidence="2" id="KW-0472">Membrane</keyword>
<keyword evidence="4" id="KW-1185">Reference proteome</keyword>
<sequence length="455" mass="47768">MVKFDPALHVRTMSEVESAHMIFARQGNCDECSVKPTCQGVVCPSGQGCIFTIRTCETCAKGTCVDNDDSVGQDTSPTIDRGPNTGAIAGGVVGGVVAIAIITYLVWRFCIKTKRERTIQEAYDGDLSQGSEGEKDVAVRHAHRSSVHTVHSIASTVLTRASNIIQIAYIPGVTNRATPNSPSVLVPPVPPIPIHASSNPNSPSYEEQHFFTPGDLRNSTYSGLSGDSDRGSFARTSYAPRSSIAPSIASTIYGKNAVVVAPAQTGMRAKAAMVSVKSMGGNSSGDESIPAVPTIDYEKFDTAKARDSTFSVGSTFLNNANTATVTQSRAQVIRVGSGNQVKQISVGSTKSAASTPALGSPSRLTPTASVASVNVRDSDAPTIIEDSPSMDQGPFSDPPRSSGTNQSMSSASSLSAVIEEATRRAASGPDRKSKRQSESFQRATSPFSDEHATKE</sequence>
<evidence type="ECO:0000256" key="2">
    <source>
        <dbReference type="SAM" id="Phobius"/>
    </source>
</evidence>
<feature type="compositionally biased region" description="Polar residues" evidence="1">
    <location>
        <begin position="438"/>
        <end position="447"/>
    </location>
</feature>
<keyword evidence="2" id="KW-1133">Transmembrane helix</keyword>
<accession>A0A8K0TEI9</accession>
<feature type="compositionally biased region" description="Low complexity" evidence="1">
    <location>
        <begin position="407"/>
        <end position="416"/>
    </location>
</feature>
<dbReference type="Proteomes" id="UP000813385">
    <property type="component" value="Unassembled WGS sequence"/>
</dbReference>
<reference evidence="3" key="1">
    <citation type="journal article" date="2021" name="Nat. Commun.">
        <title>Genetic determinants of endophytism in the Arabidopsis root mycobiome.</title>
        <authorList>
            <person name="Mesny F."/>
            <person name="Miyauchi S."/>
            <person name="Thiergart T."/>
            <person name="Pickel B."/>
            <person name="Atanasova L."/>
            <person name="Karlsson M."/>
            <person name="Huettel B."/>
            <person name="Barry K.W."/>
            <person name="Haridas S."/>
            <person name="Chen C."/>
            <person name="Bauer D."/>
            <person name="Andreopoulos W."/>
            <person name="Pangilinan J."/>
            <person name="LaButti K."/>
            <person name="Riley R."/>
            <person name="Lipzen A."/>
            <person name="Clum A."/>
            <person name="Drula E."/>
            <person name="Henrissat B."/>
            <person name="Kohler A."/>
            <person name="Grigoriev I.V."/>
            <person name="Martin F.M."/>
            <person name="Hacquard S."/>
        </authorList>
    </citation>
    <scope>NUCLEOTIDE SEQUENCE</scope>
    <source>
        <strain evidence="3">MPI-CAGE-AT-0016</strain>
    </source>
</reference>
<organism evidence="3 4">
    <name type="scientific">Plectosphaerella cucumerina</name>
    <dbReference type="NCBI Taxonomy" id="40658"/>
    <lineage>
        <taxon>Eukaryota</taxon>
        <taxon>Fungi</taxon>
        <taxon>Dikarya</taxon>
        <taxon>Ascomycota</taxon>
        <taxon>Pezizomycotina</taxon>
        <taxon>Sordariomycetes</taxon>
        <taxon>Hypocreomycetidae</taxon>
        <taxon>Glomerellales</taxon>
        <taxon>Plectosphaerellaceae</taxon>
        <taxon>Plectosphaerella</taxon>
    </lineage>
</organism>
<dbReference type="EMBL" id="JAGPXD010000004">
    <property type="protein sequence ID" value="KAH7358088.1"/>
    <property type="molecule type" value="Genomic_DNA"/>
</dbReference>
<evidence type="ECO:0000313" key="4">
    <source>
        <dbReference type="Proteomes" id="UP000813385"/>
    </source>
</evidence>
<feature type="compositionally biased region" description="Polar residues" evidence="1">
    <location>
        <begin position="338"/>
        <end position="354"/>
    </location>
</feature>
<evidence type="ECO:0008006" key="5">
    <source>
        <dbReference type="Google" id="ProtNLM"/>
    </source>
</evidence>
<feature type="transmembrane region" description="Helical" evidence="2">
    <location>
        <begin position="87"/>
        <end position="107"/>
    </location>
</feature>
<evidence type="ECO:0000256" key="1">
    <source>
        <dbReference type="SAM" id="MobiDB-lite"/>
    </source>
</evidence>
<name>A0A8K0TEI9_9PEZI</name>
<feature type="region of interest" description="Disordered" evidence="1">
    <location>
        <begin position="338"/>
        <end position="455"/>
    </location>
</feature>
<dbReference type="AlphaFoldDB" id="A0A8K0TEI9"/>
<gene>
    <name evidence="3" type="ORF">B0T11DRAFT_99638</name>
</gene>
<keyword evidence="2" id="KW-0812">Transmembrane</keyword>